<reference evidence="1" key="1">
    <citation type="submission" date="2015-12" db="EMBL/GenBank/DDBJ databases">
        <title>Gene expression during late stages of embryo sac development: a critical building block for successful pollen-pistil interactions.</title>
        <authorList>
            <person name="Liu Y."/>
            <person name="Joly V."/>
            <person name="Sabar M."/>
            <person name="Matton D.P."/>
        </authorList>
    </citation>
    <scope>NUCLEOTIDE SEQUENCE</scope>
</reference>
<evidence type="ECO:0000313" key="1">
    <source>
        <dbReference type="EMBL" id="JAP24178.1"/>
    </source>
</evidence>
<dbReference type="PANTHER" id="PTHR48054:SF14">
    <property type="entry name" value="MDIS1-INTERACTING RECEPTOR LIKE KINASE 2-LIKE"/>
    <property type="match status" value="1"/>
</dbReference>
<dbReference type="PANTHER" id="PTHR48054">
    <property type="entry name" value="RECEPTOR KINASE-LIKE PROTEIN XA21"/>
    <property type="match status" value="1"/>
</dbReference>
<dbReference type="InterPro" id="IPR001611">
    <property type="entry name" value="Leu-rich_rpt"/>
</dbReference>
<dbReference type="InterPro" id="IPR052592">
    <property type="entry name" value="LRR-RLK"/>
</dbReference>
<name>A0A0V0HUY9_SOLCH</name>
<sequence length="105" mass="11829">MRLRQARKSHILFNNSNLTGNILPQTGNLTNLEDLYLIHNMFSGRIPVEIGSFRGCVNYLYGNQLSVTIPRELTNCLVRIDFLANQFSGSISDAIGRLKNLVIFS</sequence>
<accession>A0A0V0HUY9</accession>
<dbReference type="Gene3D" id="3.80.10.10">
    <property type="entry name" value="Ribonuclease Inhibitor"/>
    <property type="match status" value="1"/>
</dbReference>
<dbReference type="GO" id="GO:0016301">
    <property type="term" value="F:kinase activity"/>
    <property type="evidence" value="ECO:0007669"/>
    <property type="project" value="UniProtKB-KW"/>
</dbReference>
<protein>
    <submittedName>
        <fullName evidence="1">Putative LRR receptor-like serine/threonine-protein kinase GSO1-like</fullName>
    </submittedName>
</protein>
<keyword evidence="1" id="KW-0808">Transferase</keyword>
<dbReference type="SUPFAM" id="SSF52058">
    <property type="entry name" value="L domain-like"/>
    <property type="match status" value="1"/>
</dbReference>
<dbReference type="Pfam" id="PF00560">
    <property type="entry name" value="LRR_1"/>
    <property type="match status" value="1"/>
</dbReference>
<dbReference type="EMBL" id="GEDG01014670">
    <property type="protein sequence ID" value="JAP24178.1"/>
    <property type="molecule type" value="Transcribed_RNA"/>
</dbReference>
<proteinExistence type="predicted"/>
<keyword evidence="1" id="KW-0675">Receptor</keyword>
<dbReference type="AlphaFoldDB" id="A0A0V0HUY9"/>
<keyword evidence="1" id="KW-0418">Kinase</keyword>
<dbReference type="InterPro" id="IPR032675">
    <property type="entry name" value="LRR_dom_sf"/>
</dbReference>
<organism evidence="1">
    <name type="scientific">Solanum chacoense</name>
    <name type="common">Chaco potato</name>
    <dbReference type="NCBI Taxonomy" id="4108"/>
    <lineage>
        <taxon>Eukaryota</taxon>
        <taxon>Viridiplantae</taxon>
        <taxon>Streptophyta</taxon>
        <taxon>Embryophyta</taxon>
        <taxon>Tracheophyta</taxon>
        <taxon>Spermatophyta</taxon>
        <taxon>Magnoliopsida</taxon>
        <taxon>eudicotyledons</taxon>
        <taxon>Gunneridae</taxon>
        <taxon>Pentapetalae</taxon>
        <taxon>asterids</taxon>
        <taxon>lamiids</taxon>
        <taxon>Solanales</taxon>
        <taxon>Solanaceae</taxon>
        <taxon>Solanoideae</taxon>
        <taxon>Solaneae</taxon>
        <taxon>Solanum</taxon>
    </lineage>
</organism>